<comment type="caution">
    <text evidence="2">The sequence shown here is derived from an EMBL/GenBank/DDBJ whole genome shotgun (WGS) entry which is preliminary data.</text>
</comment>
<dbReference type="AlphaFoldDB" id="A0AAD7JZA5"/>
<gene>
    <name evidence="2" type="ORF">B0H16DRAFT_1880869</name>
</gene>
<proteinExistence type="predicted"/>
<keyword evidence="3" id="KW-1185">Reference proteome</keyword>
<organism evidence="2 3">
    <name type="scientific">Mycena metata</name>
    <dbReference type="NCBI Taxonomy" id="1033252"/>
    <lineage>
        <taxon>Eukaryota</taxon>
        <taxon>Fungi</taxon>
        <taxon>Dikarya</taxon>
        <taxon>Basidiomycota</taxon>
        <taxon>Agaricomycotina</taxon>
        <taxon>Agaricomycetes</taxon>
        <taxon>Agaricomycetidae</taxon>
        <taxon>Agaricales</taxon>
        <taxon>Marasmiineae</taxon>
        <taxon>Mycenaceae</taxon>
        <taxon>Mycena</taxon>
    </lineage>
</organism>
<feature type="compositionally biased region" description="Basic and acidic residues" evidence="1">
    <location>
        <begin position="236"/>
        <end position="251"/>
    </location>
</feature>
<protein>
    <submittedName>
        <fullName evidence="2">Uncharacterized protein</fullName>
    </submittedName>
</protein>
<evidence type="ECO:0000313" key="3">
    <source>
        <dbReference type="Proteomes" id="UP001215598"/>
    </source>
</evidence>
<accession>A0AAD7JZA5</accession>
<sequence>MPAERDLSDLIAKQQEYHSLDAAKQSAILPVWSRRGSHNTPVLDSLVGYVGWRTLQSLALAELPQLLDTFGAVLAGWPGSSSATTVPEALEDEEDFVGKFLEETPAKELDEKVAAIRATLASVRLEIILDPAKYALHYAENPQQPEDLSLHNRHPDSPTTIHILPPLPRLERFLKSGFLEPGSGMLPGNGLDVVVLMTAKTIVQECQHLIGLALHGTTYTTPTLVQWSFPAPPKSPKPEADRRQAEADKVEPGEAGGWYEVSRYGAISAVVLASPRLPALASELKVITVGSLSSTLMRQLEPTSVAYLATKARDGTFIHERNWFHYLSTVPCRYFGFSIDRLDHVEEAGPAGALHARAQPDYLIRGFTLQTLCLEPYPDRQITSSDGKVYGTLHGVFRGRVDSSSK</sequence>
<evidence type="ECO:0000313" key="2">
    <source>
        <dbReference type="EMBL" id="KAJ7773458.1"/>
    </source>
</evidence>
<name>A0AAD7JZA5_9AGAR</name>
<feature type="region of interest" description="Disordered" evidence="1">
    <location>
        <begin position="229"/>
        <end position="251"/>
    </location>
</feature>
<dbReference type="Proteomes" id="UP001215598">
    <property type="component" value="Unassembled WGS sequence"/>
</dbReference>
<evidence type="ECO:0000256" key="1">
    <source>
        <dbReference type="SAM" id="MobiDB-lite"/>
    </source>
</evidence>
<reference evidence="2" key="1">
    <citation type="submission" date="2023-03" db="EMBL/GenBank/DDBJ databases">
        <title>Massive genome expansion in bonnet fungi (Mycena s.s.) driven by repeated elements and novel gene families across ecological guilds.</title>
        <authorList>
            <consortium name="Lawrence Berkeley National Laboratory"/>
            <person name="Harder C.B."/>
            <person name="Miyauchi S."/>
            <person name="Viragh M."/>
            <person name="Kuo A."/>
            <person name="Thoen E."/>
            <person name="Andreopoulos B."/>
            <person name="Lu D."/>
            <person name="Skrede I."/>
            <person name="Drula E."/>
            <person name="Henrissat B."/>
            <person name="Morin E."/>
            <person name="Kohler A."/>
            <person name="Barry K."/>
            <person name="LaButti K."/>
            <person name="Morin E."/>
            <person name="Salamov A."/>
            <person name="Lipzen A."/>
            <person name="Mereny Z."/>
            <person name="Hegedus B."/>
            <person name="Baldrian P."/>
            <person name="Stursova M."/>
            <person name="Weitz H."/>
            <person name="Taylor A."/>
            <person name="Grigoriev I.V."/>
            <person name="Nagy L.G."/>
            <person name="Martin F."/>
            <person name="Kauserud H."/>
        </authorList>
    </citation>
    <scope>NUCLEOTIDE SEQUENCE</scope>
    <source>
        <strain evidence="2">CBHHK182m</strain>
    </source>
</reference>
<dbReference type="EMBL" id="JARKIB010000013">
    <property type="protein sequence ID" value="KAJ7773458.1"/>
    <property type="molecule type" value="Genomic_DNA"/>
</dbReference>